<dbReference type="CDD" id="cd02137">
    <property type="entry name" value="MhqN-like"/>
    <property type="match status" value="1"/>
</dbReference>
<sequence>MTISVLDAITSRVSINRFQPDRPLEDQTIAELVRQATKAPSAYNMQNWRFIAVRTQEGKGKLKDAAFAQQKIADASVAFIVCGSLAAYRPLPAILMPSVEAKIMTQRTADAWLSQAITSHENDLILQRDEAVRSASLAAMTLMLAAQGMGLGSCPMVGFNPQEVREAFGLSDNELPLMIVAVGYPEDDCLTQKIRRPLGEVLSFV</sequence>
<dbReference type="PANTHER" id="PTHR43673:SF2">
    <property type="entry name" value="NITROREDUCTASE"/>
    <property type="match status" value="1"/>
</dbReference>
<dbReference type="SUPFAM" id="SSF55469">
    <property type="entry name" value="FMN-dependent nitroreductase-like"/>
    <property type="match status" value="1"/>
</dbReference>
<evidence type="ECO:0000313" key="8">
    <source>
        <dbReference type="Proteomes" id="UP000594967"/>
    </source>
</evidence>
<accession>A0A7T2WCJ4</accession>
<comment type="cofactor">
    <cofactor evidence="1">
        <name>FMN</name>
        <dbReference type="ChEBI" id="CHEBI:58210"/>
    </cofactor>
</comment>
<reference evidence="7 8" key="1">
    <citation type="submission" date="2020-12" db="EMBL/GenBank/DDBJ databases">
        <title>FDA dAtabase for Regulatory Grade micrObial Sequences (FDA-ARGOS): Supporting development and validation of Infectious Disease Dx tests.</title>
        <authorList>
            <person name="Sproer C."/>
            <person name="Gronow S."/>
            <person name="Severitt S."/>
            <person name="Schroder I."/>
            <person name="Tallon L."/>
            <person name="Sadzewicz L."/>
            <person name="Zhao X."/>
            <person name="Boylan J."/>
            <person name="Ott S."/>
            <person name="Bowen H."/>
            <person name="Vavikolanu K."/>
            <person name="Mehta A."/>
            <person name="Aluvathingal J."/>
            <person name="Nadendla S."/>
            <person name="Lowell S."/>
            <person name="Myers T."/>
            <person name="Yan Y."/>
            <person name="Sichtig H."/>
        </authorList>
    </citation>
    <scope>NUCLEOTIDE SEQUENCE [LARGE SCALE GENOMIC DNA]</scope>
    <source>
        <strain evidence="7 8">FDAARGOS_907</strain>
    </source>
</reference>
<feature type="domain" description="Nitroreductase" evidence="6">
    <location>
        <begin position="9"/>
        <end position="184"/>
    </location>
</feature>
<dbReference type="Proteomes" id="UP000594967">
    <property type="component" value="Chromosome"/>
</dbReference>
<evidence type="ECO:0000256" key="3">
    <source>
        <dbReference type="ARBA" id="ARBA00022630"/>
    </source>
</evidence>
<evidence type="ECO:0000256" key="2">
    <source>
        <dbReference type="ARBA" id="ARBA00007118"/>
    </source>
</evidence>
<evidence type="ECO:0000256" key="4">
    <source>
        <dbReference type="ARBA" id="ARBA00022643"/>
    </source>
</evidence>
<dbReference type="Pfam" id="PF00881">
    <property type="entry name" value="Nitroreductase"/>
    <property type="match status" value="1"/>
</dbReference>
<keyword evidence="3" id="KW-0285">Flavoprotein</keyword>
<organism evidence="7 8">
    <name type="scientific">Serratia plymuthica</name>
    <dbReference type="NCBI Taxonomy" id="82996"/>
    <lineage>
        <taxon>Bacteria</taxon>
        <taxon>Pseudomonadati</taxon>
        <taxon>Pseudomonadota</taxon>
        <taxon>Gammaproteobacteria</taxon>
        <taxon>Enterobacterales</taxon>
        <taxon>Yersiniaceae</taxon>
        <taxon>Serratia</taxon>
    </lineage>
</organism>
<dbReference type="RefSeq" id="WP_197913276.1">
    <property type="nucleotide sequence ID" value="NZ_CP065673.1"/>
</dbReference>
<dbReference type="EMBL" id="CP065673">
    <property type="protein sequence ID" value="QPS20825.1"/>
    <property type="molecule type" value="Genomic_DNA"/>
</dbReference>
<comment type="similarity">
    <text evidence="2">Belongs to the nitroreductase family.</text>
</comment>
<keyword evidence="4" id="KW-0288">FMN</keyword>
<name>A0A7T2WCJ4_SERPL</name>
<protein>
    <submittedName>
        <fullName evidence="7">Nitroreductase family protein</fullName>
    </submittedName>
</protein>
<evidence type="ECO:0000313" key="7">
    <source>
        <dbReference type="EMBL" id="QPS20825.1"/>
    </source>
</evidence>
<gene>
    <name evidence="7" type="ORF">I6G64_25320</name>
</gene>
<dbReference type="InterPro" id="IPR000415">
    <property type="entry name" value="Nitroreductase-like"/>
</dbReference>
<dbReference type="Gene3D" id="3.40.109.10">
    <property type="entry name" value="NADH Oxidase"/>
    <property type="match status" value="1"/>
</dbReference>
<proteinExistence type="inferred from homology"/>
<keyword evidence="8" id="KW-1185">Reference proteome</keyword>
<dbReference type="InterPro" id="IPR029479">
    <property type="entry name" value="Nitroreductase"/>
</dbReference>
<keyword evidence="5" id="KW-0560">Oxidoreductase</keyword>
<evidence type="ECO:0000259" key="6">
    <source>
        <dbReference type="Pfam" id="PF00881"/>
    </source>
</evidence>
<dbReference type="PANTHER" id="PTHR43673">
    <property type="entry name" value="NAD(P)H NITROREDUCTASE YDGI-RELATED"/>
    <property type="match status" value="1"/>
</dbReference>
<evidence type="ECO:0000256" key="1">
    <source>
        <dbReference type="ARBA" id="ARBA00001917"/>
    </source>
</evidence>
<evidence type="ECO:0000256" key="5">
    <source>
        <dbReference type="ARBA" id="ARBA00023002"/>
    </source>
</evidence>